<evidence type="ECO:0000259" key="17">
    <source>
        <dbReference type="PROSITE" id="PS51462"/>
    </source>
</evidence>
<dbReference type="EMBL" id="AQPN01000044">
    <property type="protein sequence ID" value="EOR95678.1"/>
    <property type="molecule type" value="Genomic_DNA"/>
</dbReference>
<evidence type="ECO:0000256" key="4">
    <source>
        <dbReference type="ARBA" id="ARBA00022705"/>
    </source>
</evidence>
<evidence type="ECO:0000256" key="1">
    <source>
        <dbReference type="ARBA" id="ARBA00001946"/>
    </source>
</evidence>
<dbReference type="Pfam" id="PF00293">
    <property type="entry name" value="NUDIX"/>
    <property type="match status" value="1"/>
</dbReference>
<dbReference type="InterPro" id="IPR047127">
    <property type="entry name" value="MutT-like"/>
</dbReference>
<comment type="similarity">
    <text evidence="2">Belongs to the Nudix hydrolase family.</text>
</comment>
<evidence type="ECO:0000256" key="2">
    <source>
        <dbReference type="ARBA" id="ARBA00005582"/>
    </source>
</evidence>
<keyword evidence="3" id="KW-0515">Mutator protein</keyword>
<evidence type="ECO:0000256" key="16">
    <source>
        <dbReference type="ARBA" id="ARBA00042798"/>
    </source>
</evidence>
<dbReference type="STRING" id="1150600.ADIARSV_1193"/>
<keyword evidence="8" id="KW-0460">Magnesium</keyword>
<evidence type="ECO:0000256" key="5">
    <source>
        <dbReference type="ARBA" id="ARBA00022723"/>
    </source>
</evidence>
<dbReference type="RefSeq" id="WP_016194435.1">
    <property type="nucleotide sequence ID" value="NZ_AQPN01000044.1"/>
</dbReference>
<name>R9GVK6_9SPHI</name>
<dbReference type="InterPro" id="IPR000086">
    <property type="entry name" value="NUDIX_hydrolase_dom"/>
</dbReference>
<evidence type="ECO:0000256" key="14">
    <source>
        <dbReference type="ARBA" id="ARBA00041592"/>
    </source>
</evidence>
<evidence type="ECO:0000256" key="15">
    <source>
        <dbReference type="ARBA" id="ARBA00041979"/>
    </source>
</evidence>
<dbReference type="PANTHER" id="PTHR47707">
    <property type="entry name" value="8-OXO-DGTP DIPHOSPHATASE"/>
    <property type="match status" value="1"/>
</dbReference>
<comment type="catalytic activity">
    <reaction evidence="10">
        <text>8-oxo-dGTP + H2O = 8-oxo-dGMP + diphosphate + H(+)</text>
        <dbReference type="Rhea" id="RHEA:31575"/>
        <dbReference type="ChEBI" id="CHEBI:15377"/>
        <dbReference type="ChEBI" id="CHEBI:15378"/>
        <dbReference type="ChEBI" id="CHEBI:33019"/>
        <dbReference type="ChEBI" id="CHEBI:63224"/>
        <dbReference type="ChEBI" id="CHEBI:77896"/>
        <dbReference type="EC" id="3.6.1.55"/>
    </reaction>
</comment>
<evidence type="ECO:0000256" key="12">
    <source>
        <dbReference type="ARBA" id="ARBA00038905"/>
    </source>
</evidence>
<dbReference type="SUPFAM" id="SSF55811">
    <property type="entry name" value="Nudix"/>
    <property type="match status" value="1"/>
</dbReference>
<proteinExistence type="inferred from homology"/>
<dbReference type="PRINTS" id="PR00502">
    <property type="entry name" value="NUDIXFAMILY"/>
</dbReference>
<sequence>MVIDVVCAIIIDEQGKVLAARRSKSMDLPGKWEFPGGKVEPFEQAEASIIREIKEELDIVIQTSKSGPAHIHHYKNKSIRLIPFICKQLSGTISLKEHETYGWFTSEQLKTLAWAEADIPILNDYISSLT</sequence>
<dbReference type="PROSITE" id="PS51462">
    <property type="entry name" value="NUDIX"/>
    <property type="match status" value="1"/>
</dbReference>
<reference evidence="18 19" key="1">
    <citation type="journal article" date="2013" name="Genome Announc.">
        <title>Draft Genome Sequence of Arcticibacter svalbardensis Strain MN12-7T, a Member of the Family Sphingobacteriaceae Isolated from an Arctic Soil Sample.</title>
        <authorList>
            <person name="Shivaji S."/>
            <person name="Ara S."/>
            <person name="Prasad S."/>
            <person name="Manasa B.P."/>
            <person name="Begum Z."/>
            <person name="Singh A."/>
            <person name="Kumar Pinnaka A."/>
        </authorList>
    </citation>
    <scope>NUCLEOTIDE SEQUENCE [LARGE SCALE GENOMIC DNA]</scope>
    <source>
        <strain evidence="18 19">MN12-7</strain>
    </source>
</reference>
<organism evidence="18 19">
    <name type="scientific">Arcticibacter svalbardensis MN12-7</name>
    <dbReference type="NCBI Taxonomy" id="1150600"/>
    <lineage>
        <taxon>Bacteria</taxon>
        <taxon>Pseudomonadati</taxon>
        <taxon>Bacteroidota</taxon>
        <taxon>Sphingobacteriia</taxon>
        <taxon>Sphingobacteriales</taxon>
        <taxon>Sphingobacteriaceae</taxon>
        <taxon>Arcticibacter</taxon>
    </lineage>
</organism>
<dbReference type="eggNOG" id="COG0494">
    <property type="taxonomic scope" value="Bacteria"/>
</dbReference>
<dbReference type="GO" id="GO:0008413">
    <property type="term" value="F:8-oxo-7,8-dihydroguanosine triphosphate pyrophosphatase activity"/>
    <property type="evidence" value="ECO:0007669"/>
    <property type="project" value="TreeGrafter"/>
</dbReference>
<evidence type="ECO:0000256" key="9">
    <source>
        <dbReference type="ARBA" id="ARBA00023204"/>
    </source>
</evidence>
<evidence type="ECO:0000256" key="11">
    <source>
        <dbReference type="ARBA" id="ARBA00036904"/>
    </source>
</evidence>
<dbReference type="GO" id="GO:0044715">
    <property type="term" value="F:8-oxo-dGDP phosphatase activity"/>
    <property type="evidence" value="ECO:0007669"/>
    <property type="project" value="TreeGrafter"/>
</dbReference>
<dbReference type="InterPro" id="IPR015797">
    <property type="entry name" value="NUDIX_hydrolase-like_dom_sf"/>
</dbReference>
<evidence type="ECO:0000256" key="13">
    <source>
        <dbReference type="ARBA" id="ARBA00040794"/>
    </source>
</evidence>
<dbReference type="PATRIC" id="fig|1150600.3.peg.1173"/>
<keyword evidence="7 18" id="KW-0378">Hydrolase</keyword>
<evidence type="ECO:0000313" key="18">
    <source>
        <dbReference type="EMBL" id="EOR95678.1"/>
    </source>
</evidence>
<keyword evidence="19" id="KW-1185">Reference proteome</keyword>
<dbReference type="GO" id="GO:0035539">
    <property type="term" value="F:8-oxo-7,8-dihydrodeoxyguanosine triphosphate pyrophosphatase activity"/>
    <property type="evidence" value="ECO:0007669"/>
    <property type="project" value="UniProtKB-EC"/>
</dbReference>
<dbReference type="GO" id="GO:0006260">
    <property type="term" value="P:DNA replication"/>
    <property type="evidence" value="ECO:0007669"/>
    <property type="project" value="UniProtKB-KW"/>
</dbReference>
<dbReference type="GO" id="GO:0046872">
    <property type="term" value="F:metal ion binding"/>
    <property type="evidence" value="ECO:0007669"/>
    <property type="project" value="UniProtKB-KW"/>
</dbReference>
<comment type="caution">
    <text evidence="18">The sequence shown here is derived from an EMBL/GenBank/DDBJ whole genome shotgun (WGS) entry which is preliminary data.</text>
</comment>
<comment type="catalytic activity">
    <reaction evidence="11">
        <text>8-oxo-GTP + H2O = 8-oxo-GMP + diphosphate + H(+)</text>
        <dbReference type="Rhea" id="RHEA:67616"/>
        <dbReference type="ChEBI" id="CHEBI:15377"/>
        <dbReference type="ChEBI" id="CHEBI:15378"/>
        <dbReference type="ChEBI" id="CHEBI:33019"/>
        <dbReference type="ChEBI" id="CHEBI:143553"/>
        <dbReference type="ChEBI" id="CHEBI:145694"/>
    </reaction>
</comment>
<dbReference type="CDD" id="cd03425">
    <property type="entry name" value="NUDIX_MutT_NudA_like"/>
    <property type="match status" value="1"/>
</dbReference>
<keyword evidence="5" id="KW-0479">Metal-binding</keyword>
<evidence type="ECO:0000256" key="7">
    <source>
        <dbReference type="ARBA" id="ARBA00022801"/>
    </source>
</evidence>
<evidence type="ECO:0000256" key="3">
    <source>
        <dbReference type="ARBA" id="ARBA00022457"/>
    </source>
</evidence>
<evidence type="ECO:0000256" key="10">
    <source>
        <dbReference type="ARBA" id="ARBA00035861"/>
    </source>
</evidence>
<evidence type="ECO:0000256" key="6">
    <source>
        <dbReference type="ARBA" id="ARBA00022763"/>
    </source>
</evidence>
<evidence type="ECO:0000313" key="19">
    <source>
        <dbReference type="Proteomes" id="UP000014174"/>
    </source>
</evidence>
<evidence type="ECO:0000256" key="8">
    <source>
        <dbReference type="ARBA" id="ARBA00022842"/>
    </source>
</evidence>
<dbReference type="Gene3D" id="3.90.79.10">
    <property type="entry name" value="Nucleoside Triphosphate Pyrophosphohydrolase"/>
    <property type="match status" value="1"/>
</dbReference>
<dbReference type="Proteomes" id="UP000014174">
    <property type="component" value="Unassembled WGS sequence"/>
</dbReference>
<gene>
    <name evidence="18" type="ORF">ADIARSV_1193</name>
</gene>
<accession>R9GVK6</accession>
<dbReference type="GO" id="GO:0044716">
    <property type="term" value="F:8-oxo-GDP phosphatase activity"/>
    <property type="evidence" value="ECO:0007669"/>
    <property type="project" value="TreeGrafter"/>
</dbReference>
<dbReference type="GO" id="GO:0006281">
    <property type="term" value="P:DNA repair"/>
    <property type="evidence" value="ECO:0007669"/>
    <property type="project" value="UniProtKB-KW"/>
</dbReference>
<dbReference type="InterPro" id="IPR020476">
    <property type="entry name" value="Nudix_hydrolase"/>
</dbReference>
<protein>
    <recommendedName>
        <fullName evidence="13">8-oxo-dGTP diphosphatase</fullName>
        <ecNumber evidence="12">3.6.1.55</ecNumber>
    </recommendedName>
    <alternativeName>
        <fullName evidence="16">7,8-dihydro-8-oxoguanine-triphosphatase</fullName>
    </alternativeName>
    <alternativeName>
        <fullName evidence="15">Mutator protein MutT</fullName>
    </alternativeName>
    <alternativeName>
        <fullName evidence="14">dGTP pyrophosphohydrolase</fullName>
    </alternativeName>
</protein>
<feature type="domain" description="Nudix hydrolase" evidence="17">
    <location>
        <begin position="1"/>
        <end position="126"/>
    </location>
</feature>
<comment type="cofactor">
    <cofactor evidence="1">
        <name>Mg(2+)</name>
        <dbReference type="ChEBI" id="CHEBI:18420"/>
    </cofactor>
</comment>
<keyword evidence="6" id="KW-0227">DNA damage</keyword>
<dbReference type="EC" id="3.6.1.55" evidence="12"/>
<dbReference type="PANTHER" id="PTHR47707:SF1">
    <property type="entry name" value="NUDIX HYDROLASE FAMILY PROTEIN"/>
    <property type="match status" value="1"/>
</dbReference>
<dbReference type="OrthoDB" id="9810648at2"/>
<keyword evidence="9" id="KW-0234">DNA repair</keyword>
<keyword evidence="4" id="KW-0235">DNA replication</keyword>
<dbReference type="AlphaFoldDB" id="R9GVK6"/>